<keyword evidence="2" id="KW-1185">Reference proteome</keyword>
<reference evidence="1 2" key="2">
    <citation type="submission" date="2018-11" db="EMBL/GenBank/DDBJ databases">
        <authorList>
            <consortium name="Pathogen Informatics"/>
        </authorList>
    </citation>
    <scope>NUCLEOTIDE SEQUENCE [LARGE SCALE GENOMIC DNA]</scope>
    <source>
        <strain evidence="1">Dakar</strain>
        <strain evidence="2">Dakar, Senegal</strain>
    </source>
</reference>
<dbReference type="AlphaFoldDB" id="A0A183JRB1"/>
<dbReference type="WBParaSite" id="SCUD_0000525001-mRNA-1">
    <property type="protein sequence ID" value="SCUD_0000525001-mRNA-1"/>
    <property type="gene ID" value="SCUD_0000525001"/>
</dbReference>
<sequence length="69" mass="7914">MTVSLNSFIIVLSYNVDDDDDDNAHENFNSFHYVGEEKAQMEYDRLQMIVFNKIQPSSSSSSSEVIFLT</sequence>
<reference evidence="3" key="1">
    <citation type="submission" date="2016-06" db="UniProtKB">
        <authorList>
            <consortium name="WormBaseParasite"/>
        </authorList>
    </citation>
    <scope>IDENTIFICATION</scope>
</reference>
<name>A0A183JRB1_9TREM</name>
<evidence type="ECO:0000313" key="3">
    <source>
        <dbReference type="WBParaSite" id="SCUD_0000525001-mRNA-1"/>
    </source>
</evidence>
<proteinExistence type="predicted"/>
<gene>
    <name evidence="1" type="ORF">SCUD_LOCUS5251</name>
</gene>
<evidence type="ECO:0000313" key="1">
    <source>
        <dbReference type="EMBL" id="VDO94256.1"/>
    </source>
</evidence>
<protein>
    <submittedName>
        <fullName evidence="3">Ovule protein</fullName>
    </submittedName>
</protein>
<accession>A0A183JRB1</accession>
<organism evidence="3">
    <name type="scientific">Schistosoma curassoni</name>
    <dbReference type="NCBI Taxonomy" id="6186"/>
    <lineage>
        <taxon>Eukaryota</taxon>
        <taxon>Metazoa</taxon>
        <taxon>Spiralia</taxon>
        <taxon>Lophotrochozoa</taxon>
        <taxon>Platyhelminthes</taxon>
        <taxon>Trematoda</taxon>
        <taxon>Digenea</taxon>
        <taxon>Strigeidida</taxon>
        <taxon>Schistosomatoidea</taxon>
        <taxon>Schistosomatidae</taxon>
        <taxon>Schistosoma</taxon>
    </lineage>
</organism>
<dbReference type="EMBL" id="UZAK01008197">
    <property type="protein sequence ID" value="VDO94256.1"/>
    <property type="molecule type" value="Genomic_DNA"/>
</dbReference>
<dbReference type="Proteomes" id="UP000279833">
    <property type="component" value="Unassembled WGS sequence"/>
</dbReference>
<evidence type="ECO:0000313" key="2">
    <source>
        <dbReference type="Proteomes" id="UP000279833"/>
    </source>
</evidence>